<evidence type="ECO:0000256" key="2">
    <source>
        <dbReference type="ARBA" id="ARBA00022692"/>
    </source>
</evidence>
<dbReference type="Pfam" id="PF00916">
    <property type="entry name" value="Sulfate_transp"/>
    <property type="match status" value="1"/>
</dbReference>
<reference evidence="7" key="1">
    <citation type="journal article" date="2019" name="bioRxiv">
        <title>The Genome of the Zebra Mussel, Dreissena polymorpha: A Resource for Invasive Species Research.</title>
        <authorList>
            <person name="McCartney M.A."/>
            <person name="Auch B."/>
            <person name="Kono T."/>
            <person name="Mallez S."/>
            <person name="Zhang Y."/>
            <person name="Obille A."/>
            <person name="Becker A."/>
            <person name="Abrahante J.E."/>
            <person name="Garbe J."/>
            <person name="Badalamenti J.P."/>
            <person name="Herman A."/>
            <person name="Mangelson H."/>
            <person name="Liachko I."/>
            <person name="Sullivan S."/>
            <person name="Sone E.D."/>
            <person name="Koren S."/>
            <person name="Silverstein K.A.T."/>
            <person name="Beckman K.B."/>
            <person name="Gohl D.M."/>
        </authorList>
    </citation>
    <scope>NUCLEOTIDE SEQUENCE</scope>
    <source>
        <strain evidence="7">Duluth1</strain>
        <tissue evidence="7">Whole animal</tissue>
    </source>
</reference>
<evidence type="ECO:0000256" key="4">
    <source>
        <dbReference type="ARBA" id="ARBA00023136"/>
    </source>
</evidence>
<evidence type="ECO:0000313" key="7">
    <source>
        <dbReference type="EMBL" id="KAH3838294.1"/>
    </source>
</evidence>
<dbReference type="InterPro" id="IPR011547">
    <property type="entry name" value="SLC26A/SulP_dom"/>
</dbReference>
<feature type="transmembrane region" description="Helical" evidence="5">
    <location>
        <begin position="34"/>
        <end position="54"/>
    </location>
</feature>
<gene>
    <name evidence="7" type="ORF">DPMN_111702</name>
</gene>
<dbReference type="InterPro" id="IPR001902">
    <property type="entry name" value="SLC26A/SulP_fam"/>
</dbReference>
<reference evidence="7" key="2">
    <citation type="submission" date="2020-11" db="EMBL/GenBank/DDBJ databases">
        <authorList>
            <person name="McCartney M.A."/>
            <person name="Auch B."/>
            <person name="Kono T."/>
            <person name="Mallez S."/>
            <person name="Becker A."/>
            <person name="Gohl D.M."/>
            <person name="Silverstein K.A.T."/>
            <person name="Koren S."/>
            <person name="Bechman K.B."/>
            <person name="Herman A."/>
            <person name="Abrahante J.E."/>
            <person name="Garbe J."/>
        </authorList>
    </citation>
    <scope>NUCLEOTIDE SEQUENCE</scope>
    <source>
        <strain evidence="7">Duluth1</strain>
        <tissue evidence="7">Whole animal</tissue>
    </source>
</reference>
<dbReference type="Proteomes" id="UP000828390">
    <property type="component" value="Unassembled WGS sequence"/>
</dbReference>
<evidence type="ECO:0000259" key="6">
    <source>
        <dbReference type="Pfam" id="PF00916"/>
    </source>
</evidence>
<keyword evidence="2 5" id="KW-0812">Transmembrane</keyword>
<evidence type="ECO:0000256" key="3">
    <source>
        <dbReference type="ARBA" id="ARBA00022989"/>
    </source>
</evidence>
<keyword evidence="4 5" id="KW-0472">Membrane</keyword>
<evidence type="ECO:0000313" key="8">
    <source>
        <dbReference type="Proteomes" id="UP000828390"/>
    </source>
</evidence>
<dbReference type="GO" id="GO:0016020">
    <property type="term" value="C:membrane"/>
    <property type="evidence" value="ECO:0007669"/>
    <property type="project" value="UniProtKB-SubCell"/>
</dbReference>
<accession>A0A9D4KF59</accession>
<comment type="subcellular location">
    <subcellularLocation>
        <location evidence="1">Membrane</location>
        <topology evidence="1">Multi-pass membrane protein</topology>
    </subcellularLocation>
</comment>
<comment type="caution">
    <text evidence="7">The sequence shown here is derived from an EMBL/GenBank/DDBJ whole genome shotgun (WGS) entry which is preliminary data.</text>
</comment>
<dbReference type="PANTHER" id="PTHR11814">
    <property type="entry name" value="SULFATE TRANSPORTER"/>
    <property type="match status" value="1"/>
</dbReference>
<evidence type="ECO:0000256" key="1">
    <source>
        <dbReference type="ARBA" id="ARBA00004141"/>
    </source>
</evidence>
<proteinExistence type="predicted"/>
<feature type="transmembrane region" description="Helical" evidence="5">
    <location>
        <begin position="12"/>
        <end position="28"/>
    </location>
</feature>
<dbReference type="GO" id="GO:0055085">
    <property type="term" value="P:transmembrane transport"/>
    <property type="evidence" value="ECO:0007669"/>
    <property type="project" value="InterPro"/>
</dbReference>
<keyword evidence="3 5" id="KW-1133">Transmembrane helix</keyword>
<organism evidence="7 8">
    <name type="scientific">Dreissena polymorpha</name>
    <name type="common">Zebra mussel</name>
    <name type="synonym">Mytilus polymorpha</name>
    <dbReference type="NCBI Taxonomy" id="45954"/>
    <lineage>
        <taxon>Eukaryota</taxon>
        <taxon>Metazoa</taxon>
        <taxon>Spiralia</taxon>
        <taxon>Lophotrochozoa</taxon>
        <taxon>Mollusca</taxon>
        <taxon>Bivalvia</taxon>
        <taxon>Autobranchia</taxon>
        <taxon>Heteroconchia</taxon>
        <taxon>Euheterodonta</taxon>
        <taxon>Imparidentia</taxon>
        <taxon>Neoheterodontei</taxon>
        <taxon>Myida</taxon>
        <taxon>Dreissenoidea</taxon>
        <taxon>Dreissenidae</taxon>
        <taxon>Dreissena</taxon>
    </lineage>
</organism>
<sequence length="95" mass="9547">MAFAMLADLPPVVGLYVSFFPVVIYFFFGTSKHAAVGTSALVGLLTGSVIGKFFTAGTSATATGGAANATLDANMTTTVATSAGITDEFKIGVAM</sequence>
<name>A0A9D4KF59_DREPO</name>
<dbReference type="AlphaFoldDB" id="A0A9D4KF59"/>
<feature type="domain" description="SLC26A/SulP transporter" evidence="6">
    <location>
        <begin position="1"/>
        <end position="85"/>
    </location>
</feature>
<dbReference type="EMBL" id="JAIWYP010000004">
    <property type="protein sequence ID" value="KAH3838294.1"/>
    <property type="molecule type" value="Genomic_DNA"/>
</dbReference>
<keyword evidence="8" id="KW-1185">Reference proteome</keyword>
<protein>
    <recommendedName>
        <fullName evidence="6">SLC26A/SulP transporter domain-containing protein</fullName>
    </recommendedName>
</protein>
<evidence type="ECO:0000256" key="5">
    <source>
        <dbReference type="SAM" id="Phobius"/>
    </source>
</evidence>